<name>A0A1V2LHA9_PICKU</name>
<evidence type="ECO:0000256" key="1">
    <source>
        <dbReference type="ARBA" id="ARBA00001947"/>
    </source>
</evidence>
<dbReference type="Pfam" id="PF00107">
    <property type="entry name" value="ADH_zinc_N"/>
    <property type="match status" value="1"/>
</dbReference>
<comment type="caution">
    <text evidence="7">The sequence shown here is derived from an EMBL/GenBank/DDBJ whole genome shotgun (WGS) entry which is preliminary data.</text>
</comment>
<dbReference type="InterPro" id="IPR013154">
    <property type="entry name" value="ADH-like_N"/>
</dbReference>
<comment type="cofactor">
    <cofactor evidence="1 5">
        <name>Zn(2+)</name>
        <dbReference type="ChEBI" id="CHEBI:29105"/>
    </cofactor>
</comment>
<dbReference type="AlphaFoldDB" id="A0A1V2LHA9"/>
<dbReference type="PROSITE" id="PS00059">
    <property type="entry name" value="ADH_ZINC"/>
    <property type="match status" value="1"/>
</dbReference>
<keyword evidence="3 5" id="KW-0862">Zinc</keyword>
<evidence type="ECO:0000313" key="7">
    <source>
        <dbReference type="EMBL" id="ONH71459.1"/>
    </source>
</evidence>
<dbReference type="SMART" id="SM00829">
    <property type="entry name" value="PKS_ER"/>
    <property type="match status" value="1"/>
</dbReference>
<keyword evidence="4" id="KW-0560">Oxidoreductase</keyword>
<dbReference type="EMBL" id="MQVM01000034">
    <property type="protein sequence ID" value="ONH71459.1"/>
    <property type="molecule type" value="Genomic_DNA"/>
</dbReference>
<keyword evidence="2 5" id="KW-0479">Metal-binding</keyword>
<feature type="domain" description="Enoyl reductase (ER)" evidence="6">
    <location>
        <begin position="12"/>
        <end position="359"/>
    </location>
</feature>
<gene>
    <name evidence="7" type="ORF">BOH78_4489</name>
</gene>
<evidence type="ECO:0000256" key="3">
    <source>
        <dbReference type="ARBA" id="ARBA00022833"/>
    </source>
</evidence>
<dbReference type="InterPro" id="IPR047109">
    <property type="entry name" value="CAD-like"/>
</dbReference>
<comment type="similarity">
    <text evidence="5">Belongs to the zinc-containing alcohol dehydrogenase family.</text>
</comment>
<evidence type="ECO:0000259" key="6">
    <source>
        <dbReference type="SMART" id="SM00829"/>
    </source>
</evidence>
<evidence type="ECO:0000256" key="4">
    <source>
        <dbReference type="ARBA" id="ARBA00023002"/>
    </source>
</evidence>
<organism evidence="7 8">
    <name type="scientific">Pichia kudriavzevii</name>
    <name type="common">Yeast</name>
    <name type="synonym">Issatchenkia orientalis</name>
    <dbReference type="NCBI Taxonomy" id="4909"/>
    <lineage>
        <taxon>Eukaryota</taxon>
        <taxon>Fungi</taxon>
        <taxon>Dikarya</taxon>
        <taxon>Ascomycota</taxon>
        <taxon>Saccharomycotina</taxon>
        <taxon>Pichiomycetes</taxon>
        <taxon>Pichiales</taxon>
        <taxon>Pichiaceae</taxon>
        <taxon>Pichia</taxon>
    </lineage>
</organism>
<evidence type="ECO:0000256" key="5">
    <source>
        <dbReference type="RuleBase" id="RU361277"/>
    </source>
</evidence>
<dbReference type="SUPFAM" id="SSF50129">
    <property type="entry name" value="GroES-like"/>
    <property type="match status" value="1"/>
</dbReference>
<dbReference type="VEuPathDB" id="FungiDB:C5L36_0B00440"/>
<dbReference type="CDD" id="cd05283">
    <property type="entry name" value="CAD1"/>
    <property type="match status" value="1"/>
</dbReference>
<dbReference type="InterPro" id="IPR020843">
    <property type="entry name" value="ER"/>
</dbReference>
<dbReference type="GO" id="GO:0016616">
    <property type="term" value="F:oxidoreductase activity, acting on the CH-OH group of donors, NAD or NADP as acceptor"/>
    <property type="evidence" value="ECO:0007669"/>
    <property type="project" value="InterPro"/>
</dbReference>
<dbReference type="InterPro" id="IPR036291">
    <property type="entry name" value="NAD(P)-bd_dom_sf"/>
</dbReference>
<dbReference type="Gene3D" id="3.90.180.10">
    <property type="entry name" value="Medium-chain alcohol dehydrogenases, catalytic domain"/>
    <property type="match status" value="1"/>
</dbReference>
<dbReference type="InterPro" id="IPR011032">
    <property type="entry name" value="GroES-like_sf"/>
</dbReference>
<dbReference type="PANTHER" id="PTHR42683">
    <property type="entry name" value="ALDEHYDE REDUCTASE"/>
    <property type="match status" value="1"/>
</dbReference>
<accession>A0A1V2LHA9</accession>
<dbReference type="InterPro" id="IPR013149">
    <property type="entry name" value="ADH-like_C"/>
</dbReference>
<dbReference type="InterPro" id="IPR002328">
    <property type="entry name" value="ADH_Zn_CS"/>
</dbReference>
<dbReference type="SUPFAM" id="SSF51735">
    <property type="entry name" value="NAD(P)-binding Rossmann-fold domains"/>
    <property type="match status" value="1"/>
</dbReference>
<proteinExistence type="inferred from homology"/>
<dbReference type="FunFam" id="3.40.50.720:FF:000022">
    <property type="entry name" value="Cinnamyl alcohol dehydrogenase"/>
    <property type="match status" value="1"/>
</dbReference>
<dbReference type="Pfam" id="PF08240">
    <property type="entry name" value="ADH_N"/>
    <property type="match status" value="1"/>
</dbReference>
<dbReference type="GO" id="GO:0008270">
    <property type="term" value="F:zinc ion binding"/>
    <property type="evidence" value="ECO:0007669"/>
    <property type="project" value="InterPro"/>
</dbReference>
<evidence type="ECO:0000256" key="2">
    <source>
        <dbReference type="ARBA" id="ARBA00022723"/>
    </source>
</evidence>
<sequence>MCNEIKEIRAIGVQDYSDWLNPKEFAYVPQQLRPYDIDIQVKACGICGSDIHAANGDWGEPYAPLAVGHEIVGIVVNAGPSARFKVGDRVGVGAQCDSCHECNRCIKGHQNNCHNVVGTYLSSYPSGKPTQGGYASHVRVNSEFAFKIPENLSSVDAAPLLCGGITGFKPLLSAGVKPGSKVGVKPGSKVGVNGIGGIGHMSILFAKALGAEVTAISRSYAKRDLAFKLGADNYISTDDKESIRKNVDSLDLIVNTGSSFSEGSIQEILSLLTVGGNMTFITAPPSDERLVLNSAVFLANNISIGGSTIGSPKEIEYMLKVASENQIKPWIETLDISEENVQRAWRRMIEGDVRFRFVLTNYDNYFKV</sequence>
<dbReference type="Proteomes" id="UP000189274">
    <property type="component" value="Unassembled WGS sequence"/>
</dbReference>
<evidence type="ECO:0000313" key="8">
    <source>
        <dbReference type="Proteomes" id="UP000189274"/>
    </source>
</evidence>
<dbReference type="Gene3D" id="3.40.50.720">
    <property type="entry name" value="NAD(P)-binding Rossmann-like Domain"/>
    <property type="match status" value="1"/>
</dbReference>
<protein>
    <submittedName>
        <fullName evidence="7">NADP-dependent alcohol dehydrogenase 7</fullName>
    </submittedName>
</protein>
<reference evidence="8" key="1">
    <citation type="journal article" date="2017" name="Genome Announc.">
        <title>Genome sequences of Cyberlindnera fabianii 65, Pichia kudriavzevii 129, and Saccharomyces cerevisiae 131 isolated from fermented masau fruits in Zimbabwe.</title>
        <authorList>
            <person name="van Rijswijck I.M.H."/>
            <person name="Derks M.F.L."/>
            <person name="Abee T."/>
            <person name="de Ridder D."/>
            <person name="Smid E.J."/>
        </authorList>
    </citation>
    <scope>NUCLEOTIDE SEQUENCE [LARGE SCALE GENOMIC DNA]</scope>
    <source>
        <strain evidence="8">129</strain>
    </source>
</reference>